<dbReference type="Ensembl" id="ENST00000647067.1">
    <property type="protein sequence ID" value="ENSP00000495728.1"/>
    <property type="gene ID" value="ENSG00000095303.18"/>
</dbReference>
<dbReference type="OrthoDB" id="823504at2759"/>
<dbReference type="ChiTaRS" id="PTGS1">
    <property type="organism name" value="human"/>
</dbReference>
<dbReference type="EMBL" id="AL162424">
    <property type="status" value="NOT_ANNOTATED_CDS"/>
    <property type="molecule type" value="Genomic_DNA"/>
</dbReference>
<dbReference type="HGNC" id="HGNC:9604">
    <property type="gene designation" value="PTGS1"/>
</dbReference>
<keyword evidence="3" id="KW-1185">Reference proteome</keyword>
<evidence type="ECO:0000313" key="2">
    <source>
        <dbReference type="Ensembl" id="ENSP00000495728.1"/>
    </source>
</evidence>
<dbReference type="Bgee" id="ENSG00000095303">
    <property type="expression patterns" value="Expressed in stromal cell of endometrium and 180 other cell types or tissues"/>
</dbReference>
<reference evidence="2" key="4">
    <citation type="submission" date="2025-08" db="UniProtKB">
        <authorList>
            <consortium name="Ensembl"/>
        </authorList>
    </citation>
    <scope>IDENTIFICATION</scope>
</reference>
<reference evidence="2 3" key="1">
    <citation type="journal article" date="2001" name="Nature">
        <title>Initial sequencing and analysis of the human genome.</title>
        <authorList>
            <consortium name="International Human Genome Sequencing Consortium"/>
            <person name="Lander E.S."/>
            <person name="Linton L.M."/>
            <person name="Birren B."/>
            <person name="Nusbaum C."/>
            <person name="Zody M.C."/>
            <person name="Baldwin J."/>
            <person name="Devon K."/>
            <person name="Dewar K."/>
            <person name="Doyle M."/>
            <person name="FitzHugh W."/>
            <person name="Funke R."/>
            <person name="Gage D."/>
            <person name="Harris K."/>
            <person name="Heaford A."/>
            <person name="Howland J."/>
            <person name="Kann L."/>
            <person name="Lehoczky J."/>
            <person name="LeVine R."/>
            <person name="McEwan P."/>
            <person name="McKernan K."/>
            <person name="Meldrim J."/>
            <person name="Mesirov J.P."/>
            <person name="Miranda C."/>
            <person name="Morris W."/>
            <person name="Naylor J."/>
            <person name="Raymond C."/>
            <person name="Rosetti M."/>
            <person name="Santos R."/>
            <person name="Sheridan A."/>
            <person name="Sougnez C."/>
            <person name="Stange-Thomann N."/>
            <person name="Stojanovic N."/>
            <person name="Subramanian A."/>
            <person name="Wyman D."/>
            <person name="Rogers J."/>
            <person name="Sulston J."/>
            <person name="Ainscough R."/>
            <person name="Beck S."/>
            <person name="Bentley D."/>
            <person name="Burton J."/>
            <person name="Clee C."/>
            <person name="Carter N."/>
            <person name="Coulson A."/>
            <person name="Deadman R."/>
            <person name="Deloukas P."/>
            <person name="Dunham A."/>
            <person name="Dunham I."/>
            <person name="Durbin R."/>
            <person name="French L."/>
            <person name="Grafham D."/>
            <person name="Gregory S."/>
            <person name="Hubbard T."/>
            <person name="Humphray S."/>
            <person name="Hunt A."/>
            <person name="Jones M."/>
            <person name="Lloyd C."/>
            <person name="McMurray A."/>
            <person name="Matthews L."/>
            <person name="Mercer S."/>
            <person name="Milne S."/>
            <person name="Mullikin J.C."/>
            <person name="Mungall A."/>
            <person name="Plumb R."/>
            <person name="Ross M."/>
            <person name="Shownkeen R."/>
            <person name="Sims S."/>
            <person name="Waterston R.H."/>
            <person name="Wilson R.K."/>
            <person name="Hillier L.W."/>
            <person name="McPherson J.D."/>
            <person name="Marra M.A."/>
            <person name="Mardis E.R."/>
            <person name="Fulton L.A."/>
            <person name="Chinwalla A.T."/>
            <person name="Pepin K.H."/>
            <person name="Gish W.R."/>
            <person name="Chissoe S.L."/>
            <person name="Wendl M.C."/>
            <person name="Delehaunty K.D."/>
            <person name="Miner T.L."/>
            <person name="Delehaunty A."/>
            <person name="Kramer J.B."/>
            <person name="Cook L.L."/>
            <person name="Fulton R.S."/>
            <person name="Johnson D.L."/>
            <person name="Minx P.J."/>
            <person name="Clifton S.W."/>
            <person name="Hawkins T."/>
            <person name="Branscomb E."/>
            <person name="Predki P."/>
            <person name="Richardson P."/>
            <person name="Wenning S."/>
            <person name="Slezak T."/>
            <person name="Doggett N."/>
            <person name="Cheng J.F."/>
            <person name="Olsen A."/>
            <person name="Lucas S."/>
            <person name="Elkin C."/>
            <person name="Uberbacher E."/>
            <person name="Frazier M."/>
            <person name="Gibbs R.A."/>
            <person name="Muzny D.M."/>
            <person name="Scherer S.E."/>
            <person name="Bouck J.B."/>
            <person name="Sodergren E.J."/>
            <person name="Worley K.C."/>
            <person name="Rives C.M."/>
            <person name="Gorrell J.H."/>
            <person name="Metzker M.L."/>
            <person name="Naylor S.L."/>
            <person name="Kucherlapati R.S."/>
            <person name="Nelson D.L."/>
            <person name="Weinstock G.M."/>
            <person name="Sakaki Y."/>
            <person name="Fujiyama A."/>
            <person name="Hattori M."/>
            <person name="Yada T."/>
            <person name="Toyoda A."/>
            <person name="Itoh T."/>
            <person name="Kawagoe C."/>
            <person name="Watanabe H."/>
            <person name="Totoki Y."/>
            <person name="Taylor T."/>
            <person name="Weissenbach J."/>
            <person name="Heilig R."/>
            <person name="Saurin W."/>
            <person name="Artiguenave F."/>
            <person name="Brottier P."/>
            <person name="Bruls T."/>
            <person name="Pelletier E."/>
            <person name="Robert C."/>
            <person name="Wincker P."/>
            <person name="Smith D.R."/>
            <person name="Doucette-Stamm L."/>
            <person name="Rubenfield M."/>
            <person name="Weinstock K."/>
            <person name="Lee H.M."/>
            <person name="Dubois J."/>
            <person name="Rosenthal A."/>
            <person name="Platzer M."/>
            <person name="Nyakatura G."/>
            <person name="Taudien S."/>
            <person name="Rump A."/>
            <person name="Yang H."/>
            <person name="Yu J."/>
            <person name="Wang J."/>
            <person name="Huang G."/>
            <person name="Gu J."/>
            <person name="Hood L."/>
            <person name="Rowen L."/>
            <person name="Madan A."/>
            <person name="Qin S."/>
            <person name="Davis R.W."/>
            <person name="Federspiel N.A."/>
            <person name="Abola A.P."/>
            <person name="Proctor M.J."/>
            <person name="Myers R.M."/>
            <person name="Schmutz J."/>
            <person name="Dickson M."/>
            <person name="Grimwood J."/>
            <person name="Cox D.R."/>
            <person name="Olson M.V."/>
            <person name="Kaul R."/>
            <person name="Raymond C."/>
            <person name="Shimizu N."/>
            <person name="Kawasaki K."/>
            <person name="Minoshima S."/>
            <person name="Evans G.A."/>
            <person name="Athanasiou M."/>
            <person name="Schultz R."/>
            <person name="Roe B.A."/>
            <person name="Chen F."/>
            <person name="Pan H."/>
            <person name="Ramser J."/>
            <person name="Lehrach H."/>
            <person name="Reinhardt R."/>
            <person name="McCombie W.R."/>
            <person name="de la Bastide M."/>
            <person name="Dedhia N."/>
            <person name="Blocker H."/>
            <person name="Hornischer K."/>
            <person name="Nordsiek G."/>
            <person name="Agarwala R."/>
            <person name="Aravind L."/>
            <person name="Bailey J.A."/>
            <person name="Bateman A."/>
            <person name="Batzoglou S."/>
            <person name="Birney E."/>
            <person name="Bork P."/>
            <person name="Brown D.G."/>
            <person name="Burge C.B."/>
            <person name="Cerutti L."/>
            <person name="Chen H.C."/>
            <person name="Church D."/>
            <person name="Clamp M."/>
            <person name="Copley R.R."/>
            <person name="Doerks T."/>
            <person name="Eddy S.R."/>
            <person name="Eichler E.E."/>
            <person name="Furey T.S."/>
            <person name="Galagan J."/>
            <person name="Gilbert J.G."/>
            <person name="Harmon C."/>
            <person name="Hayashizaki Y."/>
            <person name="Haussler D."/>
            <person name="Hermjakob H."/>
            <person name="Hokamp K."/>
            <person name="Jang W."/>
            <person name="Johnson L.S."/>
            <person name="Jones T.A."/>
            <person name="Kasif S."/>
            <person name="Kaspryzk A."/>
            <person name="Kennedy S."/>
            <person name="Kent W.J."/>
            <person name="Kitts P."/>
            <person name="Koonin E.V."/>
            <person name="Korf I."/>
            <person name="Kulp D."/>
            <person name="Lancet D."/>
            <person name="Lowe T.M."/>
            <person name="McLysaght A."/>
            <person name="Mikkelsen T."/>
            <person name="Moran J.V."/>
            <person name="Mulder N."/>
            <person name="Pollara V.J."/>
            <person name="Ponting C.P."/>
            <person name="Schuler G."/>
            <person name="Schultz J."/>
            <person name="Slater G."/>
            <person name="Smit A.F."/>
            <person name="Stupka E."/>
            <person name="Szustakowski J."/>
            <person name="Thierry-Mieg D."/>
            <person name="Thierry-Mieg J."/>
            <person name="Wagner L."/>
            <person name="Wallis J."/>
            <person name="Wheeler R."/>
            <person name="Williams A."/>
            <person name="Wolf Y.I."/>
            <person name="Wolfe K.H."/>
            <person name="Yang S.P."/>
            <person name="Yeh R.F."/>
            <person name="Collins F."/>
            <person name="Guyer M.S."/>
            <person name="Peterson J."/>
            <person name="Felsenfeld A."/>
            <person name="Wetterstrand K.A."/>
            <person name="Patrinos A."/>
            <person name="Morgan M.J."/>
            <person name="de Jong P."/>
            <person name="Catanese J.J."/>
            <person name="Osoegawa K."/>
            <person name="Shizuya H."/>
            <person name="Choi S."/>
            <person name="Chen Y.J."/>
        </authorList>
    </citation>
    <scope>NUCLEOTIDE SEQUENCE [LARGE SCALE GENOMIC DNA]</scope>
</reference>
<evidence type="ECO:0000313" key="3">
    <source>
        <dbReference type="Proteomes" id="UP000005640"/>
    </source>
</evidence>
<organism evidence="2 3">
    <name type="scientific">Homo sapiens</name>
    <name type="common">Human</name>
    <dbReference type="NCBI Taxonomy" id="9606"/>
    <lineage>
        <taxon>Eukaryota</taxon>
        <taxon>Metazoa</taxon>
        <taxon>Chordata</taxon>
        <taxon>Craniata</taxon>
        <taxon>Vertebrata</taxon>
        <taxon>Euteleostomi</taxon>
        <taxon>Mammalia</taxon>
        <taxon>Eutheria</taxon>
        <taxon>Euarchontoglires</taxon>
        <taxon>Primates</taxon>
        <taxon>Haplorrhini</taxon>
        <taxon>Catarrhini</taxon>
        <taxon>Hominidae</taxon>
        <taxon>Homo</taxon>
    </lineage>
</organism>
<dbReference type="ExpressionAtlas" id="A0A2R8Y6S0">
    <property type="expression patterns" value="baseline and differential"/>
</dbReference>
<reference evidence="2" key="5">
    <citation type="submission" date="2025-09" db="UniProtKB">
        <authorList>
            <consortium name="Ensembl"/>
        </authorList>
    </citation>
    <scope>IDENTIFICATION</scope>
</reference>
<dbReference type="VEuPathDB" id="HostDB:ENSG00000095303"/>
<feature type="chain" id="PRO_5015313222" evidence="1">
    <location>
        <begin position="25"/>
        <end position="41"/>
    </location>
</feature>
<name>A0A2R8Y6S0_HUMAN</name>
<dbReference type="GeneTree" id="ENSGT00390000010743"/>
<reference evidence="2 3" key="2">
    <citation type="journal article" date="2004" name="Nature">
        <title>DNA sequence and analysis of human chromosome 9.</title>
        <authorList>
            <person name="Humphray S.J."/>
            <person name="Oliver K."/>
            <person name="Hunt A.R."/>
            <person name="Plumb R.W."/>
            <person name="Loveland J.E."/>
            <person name="Howe K.L."/>
            <person name="Andrews T.D."/>
            <person name="Searle S."/>
            <person name="Hunt S.E."/>
            <person name="Scott C.E."/>
            <person name="Jones M.C."/>
            <person name="Ainscough R."/>
            <person name="Almeida J.P."/>
            <person name="Ambrose K.D."/>
            <person name="Ashwell R.I."/>
            <person name="Babbage A.K."/>
            <person name="Babbage S."/>
            <person name="Bagguley C.L."/>
            <person name="Bailey J."/>
            <person name="Banerjee R."/>
            <person name="Barker D.J."/>
            <person name="Barlow K.F."/>
            <person name="Bates K."/>
            <person name="Beasley H."/>
            <person name="Beasley O."/>
            <person name="Bird C.P."/>
            <person name="Bray-Allen S."/>
            <person name="Brown A.J."/>
            <person name="Brown J.Y."/>
            <person name="Burford D."/>
            <person name="Burrill W."/>
            <person name="Burton J."/>
            <person name="Carder C."/>
            <person name="Carter N.P."/>
            <person name="Chapman J.C."/>
            <person name="Chen Y."/>
            <person name="Clarke G."/>
            <person name="Clark S.Y."/>
            <person name="Clee C.M."/>
            <person name="Clegg S."/>
            <person name="Collier R.E."/>
            <person name="Corby N."/>
            <person name="Crosier M."/>
            <person name="Cummings A.T."/>
            <person name="Davies J."/>
            <person name="Dhami P."/>
            <person name="Dunn M."/>
            <person name="Dutta I."/>
            <person name="Dyer L.W."/>
            <person name="Earthrowl M.E."/>
            <person name="Faulkner L."/>
            <person name="Fleming C.J."/>
            <person name="Frankish A."/>
            <person name="Frankland J.A."/>
            <person name="French L."/>
            <person name="Fricker D.G."/>
            <person name="Garner P."/>
            <person name="Garnett J."/>
            <person name="Ghori J."/>
            <person name="Gilbert J.G."/>
            <person name="Glison C."/>
            <person name="Grafham D.V."/>
            <person name="Gribble S."/>
            <person name="Griffiths C."/>
            <person name="Griffiths-Jones S."/>
            <person name="Grocock R."/>
            <person name="Guy J."/>
            <person name="Hall R.E."/>
            <person name="Hammond S."/>
            <person name="Harley J.L."/>
            <person name="Harrison E.S."/>
            <person name="Hart E.A."/>
            <person name="Heath P.D."/>
            <person name="Henderson C.D."/>
            <person name="Hopkins B.L."/>
            <person name="Howard P.J."/>
            <person name="Howden P.J."/>
            <person name="Huckle E."/>
            <person name="Johnson C."/>
            <person name="Johnson D."/>
            <person name="Joy A.A."/>
            <person name="Kay M."/>
            <person name="Keenan S."/>
            <person name="Kershaw J.K."/>
            <person name="Kimberley A.M."/>
            <person name="King A."/>
            <person name="Knights A."/>
            <person name="Laird G.K."/>
            <person name="Langford C."/>
            <person name="Lawlor S."/>
            <person name="Leongamornlert D.A."/>
            <person name="Leversha M."/>
            <person name="Lloyd C."/>
            <person name="Lloyd D.M."/>
            <person name="Lovell J."/>
            <person name="Martin S."/>
            <person name="Mashreghi-Mohammadi M."/>
            <person name="Matthews L."/>
            <person name="McLaren S."/>
            <person name="McLay K.E."/>
            <person name="McMurray A."/>
            <person name="Milne S."/>
            <person name="Nickerson T."/>
            <person name="Nisbett J."/>
            <person name="Nordsiek G."/>
            <person name="Pearce A.V."/>
            <person name="Peck A.I."/>
            <person name="Porter K.M."/>
            <person name="Pandian R."/>
            <person name="Pelan S."/>
            <person name="Phillimore B."/>
            <person name="Povey S."/>
            <person name="Ramsey Y."/>
            <person name="Rand V."/>
            <person name="Scharfe M."/>
            <person name="Sehra H.K."/>
            <person name="Shownkeen R."/>
            <person name="Sims S.K."/>
            <person name="Skuce C.D."/>
            <person name="Smith M."/>
            <person name="Steward C.A."/>
            <person name="Swarbreck D."/>
            <person name="Sycamore N."/>
            <person name="Tester J."/>
            <person name="Thorpe A."/>
            <person name="Tracey A."/>
            <person name="Tromans A."/>
            <person name="Thomas D.W."/>
            <person name="Wall M."/>
            <person name="Wallis J.M."/>
            <person name="West A.P."/>
            <person name="Whitehead S.L."/>
            <person name="Willey D.L."/>
            <person name="Williams S.A."/>
            <person name="Wilming L."/>
            <person name="Wray P.W."/>
            <person name="Young L."/>
            <person name="Ashurst J.L."/>
            <person name="Coulson A."/>
            <person name="Blocker H."/>
            <person name="Durbin R."/>
            <person name="Sulston J.E."/>
            <person name="Hubbard T."/>
            <person name="Jackson M.J."/>
            <person name="Bentley D.R."/>
            <person name="Beck S."/>
            <person name="Rogers J."/>
            <person name="Dunham I."/>
        </authorList>
    </citation>
    <scope>NUCLEOTIDE SEQUENCE [LARGE SCALE GENOMIC DNA]</scope>
</reference>
<reference evidence="2 3" key="3">
    <citation type="journal article" date="2004" name="Nature">
        <title>Finishing the euchromatic sequence of the human genome.</title>
        <authorList>
            <consortium name="International Human Genome Sequencing Consortium"/>
        </authorList>
    </citation>
    <scope>NUCLEOTIDE SEQUENCE [LARGE SCALE GENOMIC DNA]</scope>
</reference>
<dbReference type="Proteomes" id="UP000005640">
    <property type="component" value="Chromosome 9"/>
</dbReference>
<proteinExistence type="predicted"/>
<dbReference type="Ensembl" id="ENST00000647067.1">
    <property type="protein sequence ID" value="ENSP00000495728.1"/>
    <property type="gene ID" value="ENSG00000095303.17"/>
</dbReference>
<protein>
    <submittedName>
        <fullName evidence="2">Prostaglandin-endoperoxide synthase 1</fullName>
    </submittedName>
</protein>
<keyword evidence="1" id="KW-0732">Signal</keyword>
<dbReference type="OpenTargets" id="ENSG00000095303"/>
<gene>
    <name evidence="2" type="primary">PTGS1</name>
</gene>
<feature type="signal peptide" evidence="1">
    <location>
        <begin position="1"/>
        <end position="24"/>
    </location>
</feature>
<evidence type="ECO:0000256" key="1">
    <source>
        <dbReference type="SAM" id="SignalP"/>
    </source>
</evidence>
<sequence>MSRSLLLWFLLFLLLLPPLPVLLADPGAPTPAPGHLCPLRP</sequence>
<dbReference type="EMBL" id="AL359636">
    <property type="status" value="NOT_ANNOTATED_CDS"/>
    <property type="molecule type" value="Genomic_DNA"/>
</dbReference>
<dbReference type="AlphaFoldDB" id="A0A2R8Y6S0"/>
<accession>A0A2R8Y6S0</accession>